<protein>
    <recommendedName>
        <fullName evidence="3">AAA domain-containing protein</fullName>
    </recommendedName>
</protein>
<proteinExistence type="predicted"/>
<dbReference type="KEGG" id="trc:DYE49_02280"/>
<evidence type="ECO:0000313" key="2">
    <source>
        <dbReference type="Proteomes" id="UP000593591"/>
    </source>
</evidence>
<dbReference type="Proteomes" id="UP000593591">
    <property type="component" value="Chromosome"/>
</dbReference>
<accession>A0A7M1XIF3</accession>
<sequence length="97" mass="11402">MYLKRKIDLDLDLWLEKHNRAPKLVVGIRQCSKTESIREFANRNNLDLIEINFWTHPEHYGKTKLIKIGDYNISENGDIITIPHYLTFVLGKIGYDS</sequence>
<organism evidence="1 2">
    <name type="scientific">Treponema rectale</name>
    <dbReference type="NCBI Taxonomy" id="744512"/>
    <lineage>
        <taxon>Bacteria</taxon>
        <taxon>Pseudomonadati</taxon>
        <taxon>Spirochaetota</taxon>
        <taxon>Spirochaetia</taxon>
        <taxon>Spirochaetales</taxon>
        <taxon>Treponemataceae</taxon>
        <taxon>Treponema</taxon>
    </lineage>
</organism>
<reference evidence="1 2" key="1">
    <citation type="submission" date="2018-08" db="EMBL/GenBank/DDBJ databases">
        <title>The first complete genome of Treponema rectale (CHPAT), a commensal spirochete of the bovine rectum.</title>
        <authorList>
            <person name="Staton G.J."/>
            <person name="Clegg S.R."/>
            <person name="Carter S.D."/>
            <person name="Radford A.D."/>
            <person name="Darby A."/>
            <person name="Hall N."/>
            <person name="Birtles R.J."/>
            <person name="Evans N.J."/>
        </authorList>
    </citation>
    <scope>NUCLEOTIDE SEQUENCE [LARGE SCALE GENOMIC DNA]</scope>
    <source>
        <strain evidence="1 2">CHPA</strain>
    </source>
</reference>
<evidence type="ECO:0008006" key="3">
    <source>
        <dbReference type="Google" id="ProtNLM"/>
    </source>
</evidence>
<gene>
    <name evidence="1" type="ORF">DYE49_02280</name>
</gene>
<name>A0A7M1XIF3_9SPIR</name>
<dbReference type="AlphaFoldDB" id="A0A7M1XIF3"/>
<evidence type="ECO:0000313" key="1">
    <source>
        <dbReference type="EMBL" id="QOS39344.1"/>
    </source>
</evidence>
<dbReference type="EMBL" id="CP031517">
    <property type="protein sequence ID" value="QOS39344.1"/>
    <property type="molecule type" value="Genomic_DNA"/>
</dbReference>